<dbReference type="PROSITE" id="PS50109">
    <property type="entry name" value="HIS_KIN"/>
    <property type="match status" value="1"/>
</dbReference>
<evidence type="ECO:0000313" key="14">
    <source>
        <dbReference type="EMBL" id="MCP1388434.1"/>
    </source>
</evidence>
<dbReference type="InterPro" id="IPR050428">
    <property type="entry name" value="TCS_sensor_his_kinase"/>
</dbReference>
<organism evidence="14 15">
    <name type="scientific">Corynebacterium stercoris</name>
    <dbReference type="NCBI Taxonomy" id="2943490"/>
    <lineage>
        <taxon>Bacteria</taxon>
        <taxon>Bacillati</taxon>
        <taxon>Actinomycetota</taxon>
        <taxon>Actinomycetes</taxon>
        <taxon>Mycobacteriales</taxon>
        <taxon>Corynebacteriaceae</taxon>
        <taxon>Corynebacterium</taxon>
    </lineage>
</organism>
<comment type="subcellular location">
    <subcellularLocation>
        <location evidence="2">Cell membrane</location>
    </subcellularLocation>
</comment>
<dbReference type="EC" id="2.7.13.3" evidence="3"/>
<sequence length="462" mass="50758">MRYPISARHYRVTTPLQKRLVALVVAVASLAMLLSFTIVYFLMQQILYQRADDQLEEGLETWVGQTVWLPVYGAPSEFYQSIMVPGHDTPWAPTPSTSPPDWSQLKAYDKAQTIGSVEGSEVNRQWRAMAHQEDNGTVKLVAKKLDAERRMLTGLALTEAAIGALATLGIVVVGRELVRRSLAPLREVESTALAIASGDQNRRVPAWPRDTEVGKLSYAVNTMVTQLQDTAAEAQSKEEQMRRFVGDASHELRTPLTSIRGYAELYRSGMAPDADMVLSKIEQESARMQLLVEDLLALTRAEGTRLDMRQVDMLELAANAASSARAAFPGRVIHINHDCTRPPVVDGDPDRLHQVLLNLISNAFKHAGEEAEVTITLRDNLDRLFIDVADNGIGMNPDDAAHIFERFYRADTSRHRANGGGSGLGLAITKSLVEQHDGTISVQTAPGEGSTFTISLPLPPEA</sequence>
<dbReference type="SMART" id="SM00304">
    <property type="entry name" value="HAMP"/>
    <property type="match status" value="1"/>
</dbReference>
<feature type="domain" description="HAMP" evidence="13">
    <location>
        <begin position="179"/>
        <end position="232"/>
    </location>
</feature>
<feature type="transmembrane region" description="Helical" evidence="11">
    <location>
        <begin position="20"/>
        <end position="42"/>
    </location>
</feature>
<keyword evidence="6 11" id="KW-0812">Transmembrane</keyword>
<evidence type="ECO:0000256" key="4">
    <source>
        <dbReference type="ARBA" id="ARBA00022553"/>
    </source>
</evidence>
<evidence type="ECO:0000256" key="2">
    <source>
        <dbReference type="ARBA" id="ARBA00004236"/>
    </source>
</evidence>
<dbReference type="Gene3D" id="1.10.287.130">
    <property type="match status" value="1"/>
</dbReference>
<feature type="domain" description="Histidine kinase" evidence="12">
    <location>
        <begin position="247"/>
        <end position="460"/>
    </location>
</feature>
<evidence type="ECO:0000259" key="13">
    <source>
        <dbReference type="PROSITE" id="PS50885"/>
    </source>
</evidence>
<dbReference type="SMART" id="SM00387">
    <property type="entry name" value="HATPase_c"/>
    <property type="match status" value="1"/>
</dbReference>
<evidence type="ECO:0000259" key="12">
    <source>
        <dbReference type="PROSITE" id="PS50109"/>
    </source>
</evidence>
<dbReference type="PROSITE" id="PS50885">
    <property type="entry name" value="HAMP"/>
    <property type="match status" value="1"/>
</dbReference>
<dbReference type="CDD" id="cd06225">
    <property type="entry name" value="HAMP"/>
    <property type="match status" value="1"/>
</dbReference>
<reference evidence="14" key="1">
    <citation type="submission" date="2022-05" db="EMBL/GenBank/DDBJ databases">
        <title>Corynebacterium sp. TA-R-1 sp. nov., isolated from human feces.</title>
        <authorList>
            <person name="Shamsuzzaman M."/>
            <person name="Dahal R.H."/>
        </authorList>
    </citation>
    <scope>NUCLEOTIDE SEQUENCE</scope>
    <source>
        <strain evidence="14">TA-R-1</strain>
    </source>
</reference>
<accession>A0ABT1G360</accession>
<dbReference type="InterPro" id="IPR036890">
    <property type="entry name" value="HATPase_C_sf"/>
</dbReference>
<protein>
    <recommendedName>
        <fullName evidence="3">histidine kinase</fullName>
        <ecNumber evidence="3">2.7.13.3</ecNumber>
    </recommendedName>
</protein>
<keyword evidence="9" id="KW-0902">Two-component regulatory system</keyword>
<gene>
    <name evidence="14" type="ORF">M5J20_09605</name>
</gene>
<comment type="caution">
    <text evidence="14">The sequence shown here is derived from an EMBL/GenBank/DDBJ whole genome shotgun (WGS) entry which is preliminary data.</text>
</comment>
<dbReference type="SUPFAM" id="SSF55874">
    <property type="entry name" value="ATPase domain of HSP90 chaperone/DNA topoisomerase II/histidine kinase"/>
    <property type="match status" value="1"/>
</dbReference>
<name>A0ABT1G360_9CORY</name>
<evidence type="ECO:0000256" key="5">
    <source>
        <dbReference type="ARBA" id="ARBA00022679"/>
    </source>
</evidence>
<dbReference type="SMART" id="SM00388">
    <property type="entry name" value="HisKA"/>
    <property type="match status" value="1"/>
</dbReference>
<dbReference type="Pfam" id="PF00672">
    <property type="entry name" value="HAMP"/>
    <property type="match status" value="1"/>
</dbReference>
<dbReference type="InterPro" id="IPR005467">
    <property type="entry name" value="His_kinase_dom"/>
</dbReference>
<evidence type="ECO:0000256" key="1">
    <source>
        <dbReference type="ARBA" id="ARBA00000085"/>
    </source>
</evidence>
<dbReference type="PRINTS" id="PR00344">
    <property type="entry name" value="BCTRLSENSOR"/>
</dbReference>
<dbReference type="Proteomes" id="UP001204000">
    <property type="component" value="Unassembled WGS sequence"/>
</dbReference>
<evidence type="ECO:0000256" key="7">
    <source>
        <dbReference type="ARBA" id="ARBA00022777"/>
    </source>
</evidence>
<evidence type="ECO:0000256" key="11">
    <source>
        <dbReference type="SAM" id="Phobius"/>
    </source>
</evidence>
<dbReference type="PANTHER" id="PTHR45436:SF5">
    <property type="entry name" value="SENSOR HISTIDINE KINASE TRCS"/>
    <property type="match status" value="1"/>
</dbReference>
<evidence type="ECO:0000256" key="10">
    <source>
        <dbReference type="ARBA" id="ARBA00023136"/>
    </source>
</evidence>
<dbReference type="CDD" id="cd00075">
    <property type="entry name" value="HATPase"/>
    <property type="match status" value="1"/>
</dbReference>
<dbReference type="SUPFAM" id="SSF158472">
    <property type="entry name" value="HAMP domain-like"/>
    <property type="match status" value="1"/>
</dbReference>
<comment type="catalytic activity">
    <reaction evidence="1">
        <text>ATP + protein L-histidine = ADP + protein N-phospho-L-histidine.</text>
        <dbReference type="EC" id="2.7.13.3"/>
    </reaction>
</comment>
<keyword evidence="15" id="KW-1185">Reference proteome</keyword>
<evidence type="ECO:0000313" key="15">
    <source>
        <dbReference type="Proteomes" id="UP001204000"/>
    </source>
</evidence>
<dbReference type="Gene3D" id="3.30.565.10">
    <property type="entry name" value="Histidine kinase-like ATPase, C-terminal domain"/>
    <property type="match status" value="1"/>
</dbReference>
<dbReference type="Pfam" id="PF00512">
    <property type="entry name" value="HisKA"/>
    <property type="match status" value="1"/>
</dbReference>
<dbReference type="PANTHER" id="PTHR45436">
    <property type="entry name" value="SENSOR HISTIDINE KINASE YKOH"/>
    <property type="match status" value="1"/>
</dbReference>
<keyword evidence="5" id="KW-0808">Transferase</keyword>
<feature type="transmembrane region" description="Helical" evidence="11">
    <location>
        <begin position="152"/>
        <end position="174"/>
    </location>
</feature>
<dbReference type="SUPFAM" id="SSF47384">
    <property type="entry name" value="Homodimeric domain of signal transducing histidine kinase"/>
    <property type="match status" value="1"/>
</dbReference>
<dbReference type="InterPro" id="IPR003661">
    <property type="entry name" value="HisK_dim/P_dom"/>
</dbReference>
<dbReference type="InterPro" id="IPR003660">
    <property type="entry name" value="HAMP_dom"/>
</dbReference>
<dbReference type="InterPro" id="IPR036097">
    <property type="entry name" value="HisK_dim/P_sf"/>
</dbReference>
<dbReference type="Pfam" id="PF02518">
    <property type="entry name" value="HATPase_c"/>
    <property type="match status" value="1"/>
</dbReference>
<dbReference type="EMBL" id="JAMFTQ010000015">
    <property type="protein sequence ID" value="MCP1388434.1"/>
    <property type="molecule type" value="Genomic_DNA"/>
</dbReference>
<evidence type="ECO:0000256" key="9">
    <source>
        <dbReference type="ARBA" id="ARBA00023012"/>
    </source>
</evidence>
<evidence type="ECO:0000256" key="8">
    <source>
        <dbReference type="ARBA" id="ARBA00022989"/>
    </source>
</evidence>
<evidence type="ECO:0000256" key="3">
    <source>
        <dbReference type="ARBA" id="ARBA00012438"/>
    </source>
</evidence>
<dbReference type="Gene3D" id="6.10.340.10">
    <property type="match status" value="1"/>
</dbReference>
<keyword evidence="8 11" id="KW-1133">Transmembrane helix</keyword>
<dbReference type="GO" id="GO:0016301">
    <property type="term" value="F:kinase activity"/>
    <property type="evidence" value="ECO:0007669"/>
    <property type="project" value="UniProtKB-KW"/>
</dbReference>
<proteinExistence type="predicted"/>
<dbReference type="InterPro" id="IPR004358">
    <property type="entry name" value="Sig_transdc_His_kin-like_C"/>
</dbReference>
<dbReference type="InterPro" id="IPR003594">
    <property type="entry name" value="HATPase_dom"/>
</dbReference>
<keyword evidence="4" id="KW-0597">Phosphoprotein</keyword>
<evidence type="ECO:0000256" key="6">
    <source>
        <dbReference type="ARBA" id="ARBA00022692"/>
    </source>
</evidence>
<keyword evidence="10 11" id="KW-0472">Membrane</keyword>
<keyword evidence="7 14" id="KW-0418">Kinase</keyword>
<dbReference type="CDD" id="cd00082">
    <property type="entry name" value="HisKA"/>
    <property type="match status" value="1"/>
</dbReference>